<comment type="caution">
    <text evidence="8">The sequence shown here is derived from an EMBL/GenBank/DDBJ whole genome shotgun (WGS) entry which is preliminary data.</text>
</comment>
<dbReference type="Gene3D" id="3.40.50.2300">
    <property type="match status" value="1"/>
</dbReference>
<keyword evidence="9" id="KW-1185">Reference proteome</keyword>
<dbReference type="CDD" id="cd06170">
    <property type="entry name" value="LuxR_C_like"/>
    <property type="match status" value="1"/>
</dbReference>
<dbReference type="EMBL" id="JACDZE010000001">
    <property type="protein sequence ID" value="MBA5628841.1"/>
    <property type="molecule type" value="Genomic_DNA"/>
</dbReference>
<dbReference type="PANTHER" id="PTHR43214:SF41">
    <property type="entry name" value="NITRATE_NITRITE RESPONSE REGULATOR PROTEIN NARP"/>
    <property type="match status" value="1"/>
</dbReference>
<evidence type="ECO:0000313" key="9">
    <source>
        <dbReference type="Proteomes" id="UP000552241"/>
    </source>
</evidence>
<dbReference type="InterPro" id="IPR036388">
    <property type="entry name" value="WH-like_DNA-bd_sf"/>
</dbReference>
<gene>
    <name evidence="8" type="ORF">HU137_03540</name>
</gene>
<evidence type="ECO:0000256" key="4">
    <source>
        <dbReference type="ARBA" id="ARBA00023163"/>
    </source>
</evidence>
<dbReference type="Pfam" id="PF00072">
    <property type="entry name" value="Response_reg"/>
    <property type="match status" value="1"/>
</dbReference>
<dbReference type="InterPro" id="IPR000792">
    <property type="entry name" value="Tscrpt_reg_LuxR_C"/>
</dbReference>
<evidence type="ECO:0000313" key="8">
    <source>
        <dbReference type="EMBL" id="MBA5628841.1"/>
    </source>
</evidence>
<dbReference type="GO" id="GO:0003677">
    <property type="term" value="F:DNA binding"/>
    <property type="evidence" value="ECO:0007669"/>
    <property type="project" value="UniProtKB-KW"/>
</dbReference>
<dbReference type="SMART" id="SM00448">
    <property type="entry name" value="REC"/>
    <property type="match status" value="1"/>
</dbReference>
<protein>
    <submittedName>
        <fullName evidence="8">Response regulator transcription factor</fullName>
    </submittedName>
</protein>
<proteinExistence type="predicted"/>
<dbReference type="InterPro" id="IPR039420">
    <property type="entry name" value="WalR-like"/>
</dbReference>
<evidence type="ECO:0000256" key="3">
    <source>
        <dbReference type="ARBA" id="ARBA00023125"/>
    </source>
</evidence>
<reference evidence="8 9" key="1">
    <citation type="submission" date="2020-07" db="EMBL/GenBank/DDBJ databases">
        <title>Moheibacter lacus sp. nov., a member of the family Flavobacteriaceae isolated from freshwater lake sediment.</title>
        <authorList>
            <person name="Liu Y."/>
        </authorList>
    </citation>
    <scope>NUCLEOTIDE SEQUENCE [LARGE SCALE GENOMIC DNA]</scope>
    <source>
        <strain evidence="8 9">BDHS18</strain>
    </source>
</reference>
<dbReference type="SUPFAM" id="SSF52172">
    <property type="entry name" value="CheY-like"/>
    <property type="match status" value="1"/>
</dbReference>
<dbReference type="PROSITE" id="PS50110">
    <property type="entry name" value="RESPONSE_REGULATORY"/>
    <property type="match status" value="1"/>
</dbReference>
<evidence type="ECO:0000259" key="7">
    <source>
        <dbReference type="PROSITE" id="PS50110"/>
    </source>
</evidence>
<dbReference type="PROSITE" id="PS00622">
    <property type="entry name" value="HTH_LUXR_1"/>
    <property type="match status" value="1"/>
</dbReference>
<feature type="domain" description="HTH luxR-type" evidence="6">
    <location>
        <begin position="130"/>
        <end position="195"/>
    </location>
</feature>
<dbReference type="CDD" id="cd17535">
    <property type="entry name" value="REC_NarL-like"/>
    <property type="match status" value="1"/>
</dbReference>
<evidence type="ECO:0000256" key="1">
    <source>
        <dbReference type="ARBA" id="ARBA00022553"/>
    </source>
</evidence>
<dbReference type="InterPro" id="IPR011006">
    <property type="entry name" value="CheY-like_superfamily"/>
</dbReference>
<dbReference type="Gene3D" id="1.10.10.10">
    <property type="entry name" value="Winged helix-like DNA-binding domain superfamily/Winged helix DNA-binding domain"/>
    <property type="match status" value="1"/>
</dbReference>
<sequence>MEKETVRIGIVDDHQMILDGLEKLLSSEENFKIEFVQNSAKKALELMEKKPVDLVITDVAMPEMNGAEFVQKIRALHPKIKIMVLSMYKTDLISEDDIDGYILKESSSKTILESVKKILQQKPKSQYASSTGNYHNLSKREREIVIEIGNGLSSEQIAEKFFLSYYTVETHKKNIYLKLDVKTISELIKKAMHLGIIMN</sequence>
<evidence type="ECO:0000256" key="2">
    <source>
        <dbReference type="ARBA" id="ARBA00023015"/>
    </source>
</evidence>
<dbReference type="RefSeq" id="WP_182042422.1">
    <property type="nucleotide sequence ID" value="NZ_JACDZE010000001.1"/>
</dbReference>
<evidence type="ECO:0000256" key="5">
    <source>
        <dbReference type="PROSITE-ProRule" id="PRU00169"/>
    </source>
</evidence>
<keyword evidence="1 5" id="KW-0597">Phosphoprotein</keyword>
<dbReference type="InterPro" id="IPR001789">
    <property type="entry name" value="Sig_transdc_resp-reg_receiver"/>
</dbReference>
<dbReference type="PANTHER" id="PTHR43214">
    <property type="entry name" value="TWO-COMPONENT RESPONSE REGULATOR"/>
    <property type="match status" value="1"/>
</dbReference>
<dbReference type="PRINTS" id="PR00038">
    <property type="entry name" value="HTHLUXR"/>
</dbReference>
<keyword evidence="2" id="KW-0805">Transcription regulation</keyword>
<dbReference type="Proteomes" id="UP000552241">
    <property type="component" value="Unassembled WGS sequence"/>
</dbReference>
<dbReference type="InterPro" id="IPR016032">
    <property type="entry name" value="Sig_transdc_resp-reg_C-effctor"/>
</dbReference>
<keyword evidence="4" id="KW-0804">Transcription</keyword>
<dbReference type="GO" id="GO:0006355">
    <property type="term" value="P:regulation of DNA-templated transcription"/>
    <property type="evidence" value="ECO:0007669"/>
    <property type="project" value="InterPro"/>
</dbReference>
<dbReference type="AlphaFoldDB" id="A0A838ZGL5"/>
<dbReference type="Pfam" id="PF00196">
    <property type="entry name" value="GerE"/>
    <property type="match status" value="1"/>
</dbReference>
<accession>A0A838ZGL5</accession>
<evidence type="ECO:0000259" key="6">
    <source>
        <dbReference type="PROSITE" id="PS50043"/>
    </source>
</evidence>
<dbReference type="PROSITE" id="PS50043">
    <property type="entry name" value="HTH_LUXR_2"/>
    <property type="match status" value="1"/>
</dbReference>
<dbReference type="GO" id="GO:0000160">
    <property type="term" value="P:phosphorelay signal transduction system"/>
    <property type="evidence" value="ECO:0007669"/>
    <property type="project" value="InterPro"/>
</dbReference>
<dbReference type="SMART" id="SM00421">
    <property type="entry name" value="HTH_LUXR"/>
    <property type="match status" value="1"/>
</dbReference>
<dbReference type="InterPro" id="IPR058245">
    <property type="entry name" value="NreC/VraR/RcsB-like_REC"/>
</dbReference>
<organism evidence="8 9">
    <name type="scientific">Moheibacter lacus</name>
    <dbReference type="NCBI Taxonomy" id="2745851"/>
    <lineage>
        <taxon>Bacteria</taxon>
        <taxon>Pseudomonadati</taxon>
        <taxon>Bacteroidota</taxon>
        <taxon>Flavobacteriia</taxon>
        <taxon>Flavobacteriales</taxon>
        <taxon>Weeksellaceae</taxon>
        <taxon>Moheibacter</taxon>
    </lineage>
</organism>
<feature type="domain" description="Response regulatory" evidence="7">
    <location>
        <begin position="7"/>
        <end position="119"/>
    </location>
</feature>
<dbReference type="SUPFAM" id="SSF46894">
    <property type="entry name" value="C-terminal effector domain of the bipartite response regulators"/>
    <property type="match status" value="1"/>
</dbReference>
<feature type="modified residue" description="4-aspartylphosphate" evidence="5">
    <location>
        <position position="58"/>
    </location>
</feature>
<keyword evidence="3" id="KW-0238">DNA-binding</keyword>
<name>A0A838ZGL5_9FLAO</name>